<proteinExistence type="predicted"/>
<evidence type="ECO:0000313" key="1">
    <source>
        <dbReference type="EMBL" id="PZD96384.1"/>
    </source>
</evidence>
<comment type="caution">
    <text evidence="1">The sequence shown here is derived from an EMBL/GenBank/DDBJ whole genome shotgun (WGS) entry which is preliminary data.</text>
</comment>
<dbReference type="OrthoDB" id="9782855at2"/>
<reference evidence="1 2" key="1">
    <citation type="submission" date="2018-06" db="EMBL/GenBank/DDBJ databases">
        <title>Paenibacillus imtechensis sp. nov.</title>
        <authorList>
            <person name="Pinnaka A.K."/>
            <person name="Singh H."/>
            <person name="Kaur M."/>
        </authorList>
    </citation>
    <scope>NUCLEOTIDE SEQUENCE [LARGE SCALE GENOMIC DNA]</scope>
    <source>
        <strain evidence="1 2">SMB1</strain>
    </source>
</reference>
<keyword evidence="2" id="KW-1185">Reference proteome</keyword>
<dbReference type="Proteomes" id="UP000249522">
    <property type="component" value="Unassembled WGS sequence"/>
</dbReference>
<accession>A0A2W1LPD0</accession>
<protein>
    <submittedName>
        <fullName evidence="1">Uncharacterized protein</fullName>
    </submittedName>
</protein>
<dbReference type="RefSeq" id="WP_111146078.1">
    <property type="nucleotide sequence ID" value="NZ_QKRB01000038.1"/>
</dbReference>
<dbReference type="EMBL" id="QKRB01000038">
    <property type="protein sequence ID" value="PZD96384.1"/>
    <property type="molecule type" value="Genomic_DNA"/>
</dbReference>
<gene>
    <name evidence="1" type="ORF">DNH61_07680</name>
</gene>
<name>A0A2W1LPD0_9BACL</name>
<evidence type="ECO:0000313" key="2">
    <source>
        <dbReference type="Proteomes" id="UP000249522"/>
    </source>
</evidence>
<organism evidence="1 2">
    <name type="scientific">Paenibacillus sambharensis</name>
    <dbReference type="NCBI Taxonomy" id="1803190"/>
    <lineage>
        <taxon>Bacteria</taxon>
        <taxon>Bacillati</taxon>
        <taxon>Bacillota</taxon>
        <taxon>Bacilli</taxon>
        <taxon>Bacillales</taxon>
        <taxon>Paenibacillaceae</taxon>
        <taxon>Paenibacillus</taxon>
    </lineage>
</organism>
<sequence>MNIEIDDNNIDVKKIMKQIKENLNKRSYEDDLVKTSSYHTNNRGINLSALEEYQLLLNRTWNNSTAFPITSHRRGIGTIIVFVKKVIRKSISWYMNPIMQRQTEFNANVVRAYNEIVTQLKIMEEVSAKQNKEQNDKRAGNSEVNS</sequence>
<dbReference type="AlphaFoldDB" id="A0A2W1LPD0"/>